<protein>
    <submittedName>
        <fullName evidence="2">Uncharacterized protein</fullName>
    </submittedName>
</protein>
<feature type="region of interest" description="Disordered" evidence="1">
    <location>
        <begin position="137"/>
        <end position="172"/>
    </location>
</feature>
<dbReference type="InterPro" id="IPR053102">
    <property type="entry name" value="VPS_Associated"/>
</dbReference>
<dbReference type="EMBL" id="MU004189">
    <property type="protein sequence ID" value="KAF2495154.1"/>
    <property type="molecule type" value="Genomic_DNA"/>
</dbReference>
<feature type="compositionally biased region" description="Basic and acidic residues" evidence="1">
    <location>
        <begin position="160"/>
        <end position="170"/>
    </location>
</feature>
<reference evidence="2" key="1">
    <citation type="journal article" date="2020" name="Stud. Mycol.">
        <title>101 Dothideomycetes genomes: a test case for predicting lifestyles and emergence of pathogens.</title>
        <authorList>
            <person name="Haridas S."/>
            <person name="Albert R."/>
            <person name="Binder M."/>
            <person name="Bloem J."/>
            <person name="Labutti K."/>
            <person name="Salamov A."/>
            <person name="Andreopoulos B."/>
            <person name="Baker S."/>
            <person name="Barry K."/>
            <person name="Bills G."/>
            <person name="Bluhm B."/>
            <person name="Cannon C."/>
            <person name="Castanera R."/>
            <person name="Culley D."/>
            <person name="Daum C."/>
            <person name="Ezra D."/>
            <person name="Gonzalez J."/>
            <person name="Henrissat B."/>
            <person name="Kuo A."/>
            <person name="Liang C."/>
            <person name="Lipzen A."/>
            <person name="Lutzoni F."/>
            <person name="Magnuson J."/>
            <person name="Mondo S."/>
            <person name="Nolan M."/>
            <person name="Ohm R."/>
            <person name="Pangilinan J."/>
            <person name="Park H.-J."/>
            <person name="Ramirez L."/>
            <person name="Alfaro M."/>
            <person name="Sun H."/>
            <person name="Tritt A."/>
            <person name="Yoshinaga Y."/>
            <person name="Zwiers L.-H."/>
            <person name="Turgeon B."/>
            <person name="Goodwin S."/>
            <person name="Spatafora J."/>
            <person name="Crous P."/>
            <person name="Grigoriev I."/>
        </authorList>
    </citation>
    <scope>NUCLEOTIDE SEQUENCE</scope>
    <source>
        <strain evidence="2">CBS 269.34</strain>
    </source>
</reference>
<dbReference type="GO" id="GO:0000329">
    <property type="term" value="C:fungal-type vacuole membrane"/>
    <property type="evidence" value="ECO:0007669"/>
    <property type="project" value="TreeGrafter"/>
</dbReference>
<keyword evidence="3" id="KW-1185">Reference proteome</keyword>
<dbReference type="PANTHER" id="PTHR48220">
    <property type="match status" value="1"/>
</dbReference>
<sequence length="186" mass="20864">MVRFVNGEPKYVWYSQHSNGEAFQYRILKKDKSGKRPLAYCANGSHAMYATPGIHDHTIPNLNLPLPFLLVDETNAGPLYDPLLNAWYYTYHPAVSTPNPTDPKSPPTVTPASFTPFLGGTPVSWLYFQGRWGDEQYPDKDKRQKQLAGNRKYVGGPTGPEDKQLDRKNVCPDNGQQCILRGVLAP</sequence>
<proteinExistence type="predicted"/>
<accession>A0A6A6QSS0</accession>
<evidence type="ECO:0000313" key="3">
    <source>
        <dbReference type="Proteomes" id="UP000799750"/>
    </source>
</evidence>
<dbReference type="PANTHER" id="PTHR48220:SF1">
    <property type="entry name" value="VACUOLAR PROTEIN SORTING-ASSOCIATED PROTEIN 62-RELATED"/>
    <property type="match status" value="1"/>
</dbReference>
<evidence type="ECO:0000313" key="2">
    <source>
        <dbReference type="EMBL" id="KAF2495154.1"/>
    </source>
</evidence>
<dbReference type="OrthoDB" id="188042at2759"/>
<dbReference type="AlphaFoldDB" id="A0A6A6QSS0"/>
<gene>
    <name evidence="2" type="ORF">BU16DRAFT_527041</name>
</gene>
<dbReference type="Proteomes" id="UP000799750">
    <property type="component" value="Unassembled WGS sequence"/>
</dbReference>
<organism evidence="2 3">
    <name type="scientific">Lophium mytilinum</name>
    <dbReference type="NCBI Taxonomy" id="390894"/>
    <lineage>
        <taxon>Eukaryota</taxon>
        <taxon>Fungi</taxon>
        <taxon>Dikarya</taxon>
        <taxon>Ascomycota</taxon>
        <taxon>Pezizomycotina</taxon>
        <taxon>Dothideomycetes</taxon>
        <taxon>Pleosporomycetidae</taxon>
        <taxon>Mytilinidiales</taxon>
        <taxon>Mytilinidiaceae</taxon>
        <taxon>Lophium</taxon>
    </lineage>
</organism>
<evidence type="ECO:0000256" key="1">
    <source>
        <dbReference type="SAM" id="MobiDB-lite"/>
    </source>
</evidence>
<dbReference type="GO" id="GO:0006623">
    <property type="term" value="P:protein targeting to vacuole"/>
    <property type="evidence" value="ECO:0007669"/>
    <property type="project" value="TreeGrafter"/>
</dbReference>
<name>A0A6A6QSS0_9PEZI</name>